<dbReference type="AlphaFoldDB" id="A0A3E0TZL5"/>
<protein>
    <submittedName>
        <fullName evidence="1">Uncharacterized protein</fullName>
    </submittedName>
</protein>
<dbReference type="Proteomes" id="UP000256899">
    <property type="component" value="Unassembled WGS sequence"/>
</dbReference>
<reference evidence="2" key="1">
    <citation type="submission" date="2018-08" db="EMBL/GenBank/DDBJ databases">
        <title>Thalassotalea euphylliae genome.</title>
        <authorList>
            <person name="Summers S."/>
            <person name="Rice S.A."/>
            <person name="Freckelton M.L."/>
            <person name="Nedved B.T."/>
            <person name="Hadfield M.G."/>
        </authorList>
    </citation>
    <scope>NUCLEOTIDE SEQUENCE [LARGE SCALE GENOMIC DNA]</scope>
    <source>
        <strain evidence="2">H3</strain>
    </source>
</reference>
<comment type="caution">
    <text evidence="1">The sequence shown here is derived from an EMBL/GenBank/DDBJ whole genome shotgun (WGS) entry which is preliminary data.</text>
</comment>
<name>A0A3E0TZL5_9GAMM</name>
<keyword evidence="2" id="KW-1185">Reference proteome</keyword>
<gene>
    <name evidence="1" type="ORF">DXX94_04985</name>
</gene>
<organism evidence="1 2">
    <name type="scientific">Thalassotalea euphylliae</name>
    <dbReference type="NCBI Taxonomy" id="1655234"/>
    <lineage>
        <taxon>Bacteria</taxon>
        <taxon>Pseudomonadati</taxon>
        <taxon>Pseudomonadota</taxon>
        <taxon>Gammaproteobacteria</taxon>
        <taxon>Alteromonadales</taxon>
        <taxon>Colwelliaceae</taxon>
        <taxon>Thalassotalea</taxon>
    </lineage>
</organism>
<dbReference type="EMBL" id="QUOT01000001">
    <property type="protein sequence ID" value="REL30106.1"/>
    <property type="molecule type" value="Genomic_DNA"/>
</dbReference>
<sequence>MRSSKMNLAKKLVVVLLFVSFQAGAYLKEEYYWMGKKAYKAKDYVTSLKYTFAFYELNRESIEDRSDFGSALLAIIKDCEFKLNGKSSGGTFHENVLEEQNYRMAKSLQFKSGPRVIGDDGMSSLRMIASTYNSTKEQRDAYTYNLELKELSRDVKPVNLDIPLNMQQTMNSSLEADAIYFTKEEILGGQQYRMPKCKLENIYISCGY</sequence>
<accession>A0A3E0TZL5</accession>
<proteinExistence type="predicted"/>
<evidence type="ECO:0000313" key="1">
    <source>
        <dbReference type="EMBL" id="REL30106.1"/>
    </source>
</evidence>
<evidence type="ECO:0000313" key="2">
    <source>
        <dbReference type="Proteomes" id="UP000256899"/>
    </source>
</evidence>